<evidence type="ECO:0000256" key="3">
    <source>
        <dbReference type="ARBA" id="ARBA00022989"/>
    </source>
</evidence>
<feature type="transmembrane region" description="Helical" evidence="5">
    <location>
        <begin position="605"/>
        <end position="624"/>
    </location>
</feature>
<dbReference type="PANTHER" id="PTHR19229">
    <property type="entry name" value="ATP-BINDING CASSETTE TRANSPORTER SUBFAMILY A ABCA"/>
    <property type="match status" value="1"/>
</dbReference>
<evidence type="ECO:0000256" key="2">
    <source>
        <dbReference type="ARBA" id="ARBA00022692"/>
    </source>
</evidence>
<keyword evidence="4 5" id="KW-0472">Membrane</keyword>
<dbReference type="GO" id="GO:0005319">
    <property type="term" value="F:lipid transporter activity"/>
    <property type="evidence" value="ECO:0007669"/>
    <property type="project" value="TreeGrafter"/>
</dbReference>
<evidence type="ECO:0000313" key="8">
    <source>
        <dbReference type="Proteomes" id="UP000218231"/>
    </source>
</evidence>
<dbReference type="GO" id="GO:0016020">
    <property type="term" value="C:membrane"/>
    <property type="evidence" value="ECO:0007669"/>
    <property type="project" value="UniProtKB-SubCell"/>
</dbReference>
<feature type="transmembrane region" description="Helical" evidence="5">
    <location>
        <begin position="24"/>
        <end position="43"/>
    </location>
</feature>
<keyword evidence="2 5" id="KW-0812">Transmembrane</keyword>
<protein>
    <recommendedName>
        <fullName evidence="6">ABC-2 type transporter transmembrane domain-containing protein</fullName>
    </recommendedName>
</protein>
<feature type="transmembrane region" description="Helical" evidence="5">
    <location>
        <begin position="501"/>
        <end position="523"/>
    </location>
</feature>
<name>A0A2A2J9R4_9BILA</name>
<dbReference type="InterPro" id="IPR026082">
    <property type="entry name" value="ABCA"/>
</dbReference>
<organism evidence="7 8">
    <name type="scientific">Diploscapter pachys</name>
    <dbReference type="NCBI Taxonomy" id="2018661"/>
    <lineage>
        <taxon>Eukaryota</taxon>
        <taxon>Metazoa</taxon>
        <taxon>Ecdysozoa</taxon>
        <taxon>Nematoda</taxon>
        <taxon>Chromadorea</taxon>
        <taxon>Rhabditida</taxon>
        <taxon>Rhabditina</taxon>
        <taxon>Rhabditomorpha</taxon>
        <taxon>Rhabditoidea</taxon>
        <taxon>Rhabditidae</taxon>
        <taxon>Diploscapter</taxon>
    </lineage>
</organism>
<evidence type="ECO:0000256" key="1">
    <source>
        <dbReference type="ARBA" id="ARBA00004141"/>
    </source>
</evidence>
<evidence type="ECO:0000259" key="6">
    <source>
        <dbReference type="Pfam" id="PF12698"/>
    </source>
</evidence>
<evidence type="ECO:0000256" key="5">
    <source>
        <dbReference type="SAM" id="Phobius"/>
    </source>
</evidence>
<reference evidence="7 8" key="1">
    <citation type="journal article" date="2017" name="Curr. Biol.">
        <title>Genome architecture and evolution of a unichromosomal asexual nematode.</title>
        <authorList>
            <person name="Fradin H."/>
            <person name="Zegar C."/>
            <person name="Gutwein M."/>
            <person name="Lucas J."/>
            <person name="Kovtun M."/>
            <person name="Corcoran D."/>
            <person name="Baugh L.R."/>
            <person name="Kiontke K."/>
            <person name="Gunsalus K."/>
            <person name="Fitch D.H."/>
            <person name="Piano F."/>
        </authorList>
    </citation>
    <scope>NUCLEOTIDE SEQUENCE [LARGE SCALE GENOMIC DNA]</scope>
    <source>
        <strain evidence="7">PF1309</strain>
    </source>
</reference>
<evidence type="ECO:0000313" key="7">
    <source>
        <dbReference type="EMBL" id="PAV58364.1"/>
    </source>
</evidence>
<dbReference type="EMBL" id="LIAE01010586">
    <property type="protein sequence ID" value="PAV58364.1"/>
    <property type="molecule type" value="Genomic_DNA"/>
</dbReference>
<dbReference type="InterPro" id="IPR013525">
    <property type="entry name" value="ABC2_TM"/>
</dbReference>
<keyword evidence="8" id="KW-1185">Reference proteome</keyword>
<comment type="subcellular location">
    <subcellularLocation>
        <location evidence="1">Membrane</location>
        <topology evidence="1">Multi-pass membrane protein</topology>
    </subcellularLocation>
</comment>
<dbReference type="GO" id="GO:0140359">
    <property type="term" value="F:ABC-type transporter activity"/>
    <property type="evidence" value="ECO:0007669"/>
    <property type="project" value="InterPro"/>
</dbReference>
<dbReference type="Proteomes" id="UP000218231">
    <property type="component" value="Unassembled WGS sequence"/>
</dbReference>
<evidence type="ECO:0000256" key="4">
    <source>
        <dbReference type="ARBA" id="ARBA00023136"/>
    </source>
</evidence>
<feature type="transmembrane region" description="Helical" evidence="5">
    <location>
        <begin position="544"/>
        <end position="571"/>
    </location>
</feature>
<dbReference type="OrthoDB" id="10255969at2759"/>
<proteinExistence type="predicted"/>
<feature type="domain" description="ABC-2 type transporter transmembrane" evidence="6">
    <location>
        <begin position="500"/>
        <end position="625"/>
    </location>
</feature>
<gene>
    <name evidence="7" type="ORF">WR25_00690</name>
</gene>
<dbReference type="PANTHER" id="PTHR19229:SF260">
    <property type="entry name" value="ABC TRANSPORTER DOMAIN-CONTAINING PROTEIN"/>
    <property type="match status" value="1"/>
</dbReference>
<sequence>MTTFRRQLRYLLWKNILIKKRQKVWLAIELLVPVLLFAILALVRTRDFTIASTHCHYDSKAFPSAGLLPFAHSLLCSISNECYLSPTTGDEAAQINNATAQNESIVVDFLYYSTMQLNWIGKNPVEFQKFAEEVTSLINLIADMNMTSFQAPTQFNHLFRDPTAASNSTAASLNLPSELTAKLFTATPQQEFFRQIENVTPFDKMQKKLVEYIEKVVPGEESDQNKTCLNVTVHHQNCSSMNSFFLRQLKPMLQGYILVTPDNSAVRELVNLLNEPLRLFAYVRDQLFDYPEMAPDLQLALQNSQLNKAAENILLYLNGSHPLPPIIFPFLKPFKFFLEHAFKGIDDPYSLGNLTGSAVRQVDQFLDCVLVDRFRIVSNASELEETAVCLQQYGQYFSGLVFDFSNSTGEYFTEDTTYQIRHVSSMVDTTNDVTDGSRNIFDRNMPFRDLKYITYGFSFLQEAVDRALIELTTGIKPEMGIYAQQEPYPCVFKDSFNVENFLGLFVLLSFIVPAMLLVKNIVYEKEQKLKEHMRIMGLGDAIHFLSWASVSFVLNVVSVILISVLLVYGNIYPNTDITLLLVFFTLFVFSSISFSALLTTFFTNANISAAITCVVYFLFFYPFYLSKKNKDSTFTKFTVFLKETFCVTY</sequence>
<feature type="transmembrane region" description="Helical" evidence="5">
    <location>
        <begin position="577"/>
        <end position="598"/>
    </location>
</feature>
<accession>A0A2A2J9R4</accession>
<dbReference type="STRING" id="2018661.A0A2A2J9R4"/>
<dbReference type="AlphaFoldDB" id="A0A2A2J9R4"/>
<comment type="caution">
    <text evidence="7">The sequence shown here is derived from an EMBL/GenBank/DDBJ whole genome shotgun (WGS) entry which is preliminary data.</text>
</comment>
<keyword evidence="3 5" id="KW-1133">Transmembrane helix</keyword>
<dbReference type="Pfam" id="PF12698">
    <property type="entry name" value="ABC2_membrane_3"/>
    <property type="match status" value="1"/>
</dbReference>